<dbReference type="InterPro" id="IPR011989">
    <property type="entry name" value="ARM-like"/>
</dbReference>
<protein>
    <submittedName>
        <fullName evidence="1">HEAT repeat protein</fullName>
    </submittedName>
</protein>
<organism evidence="1 2">
    <name type="scientific">Actinopolymorpha rutila</name>
    <dbReference type="NCBI Taxonomy" id="446787"/>
    <lineage>
        <taxon>Bacteria</taxon>
        <taxon>Bacillati</taxon>
        <taxon>Actinomycetota</taxon>
        <taxon>Actinomycetes</taxon>
        <taxon>Propionibacteriales</taxon>
        <taxon>Actinopolymorphaceae</taxon>
        <taxon>Actinopolymorpha</taxon>
    </lineage>
</organism>
<gene>
    <name evidence="1" type="ORF">F4554_000493</name>
</gene>
<dbReference type="Gene3D" id="1.25.10.10">
    <property type="entry name" value="Leucine-rich Repeat Variant"/>
    <property type="match status" value="1"/>
</dbReference>
<evidence type="ECO:0000313" key="1">
    <source>
        <dbReference type="EMBL" id="NYH87855.1"/>
    </source>
</evidence>
<keyword evidence="2" id="KW-1185">Reference proteome</keyword>
<accession>A0A852Z6M7</accession>
<reference evidence="1 2" key="1">
    <citation type="submission" date="2020-07" db="EMBL/GenBank/DDBJ databases">
        <title>Sequencing the genomes of 1000 actinobacteria strains.</title>
        <authorList>
            <person name="Klenk H.-P."/>
        </authorList>
    </citation>
    <scope>NUCLEOTIDE SEQUENCE [LARGE SCALE GENOMIC DNA]</scope>
    <source>
        <strain evidence="1 2">DSM 18448</strain>
    </source>
</reference>
<sequence length="155" mass="17473">MDSPRDRLAQLDRAALLEAVSDPDPAVRYWACRLLDHHELDTTIANRMLAAVEDRNKKVRQAALHTLACEACKPDDSACFPIDVVGVVLGKLRGDRSLRVRRAAAGLMMWKNPMEPRILRAFRRVLRDETDPILRSKAEKALHFSSVYSSALSPR</sequence>
<name>A0A852Z6M7_9ACTN</name>
<comment type="caution">
    <text evidence="1">The sequence shown here is derived from an EMBL/GenBank/DDBJ whole genome shotgun (WGS) entry which is preliminary data.</text>
</comment>
<dbReference type="InterPro" id="IPR016024">
    <property type="entry name" value="ARM-type_fold"/>
</dbReference>
<dbReference type="Pfam" id="PF13646">
    <property type="entry name" value="HEAT_2"/>
    <property type="match status" value="1"/>
</dbReference>
<dbReference type="AlphaFoldDB" id="A0A852Z6M7"/>
<dbReference type="SUPFAM" id="SSF48371">
    <property type="entry name" value="ARM repeat"/>
    <property type="match status" value="1"/>
</dbReference>
<dbReference type="RefSeq" id="WP_179785862.1">
    <property type="nucleotide sequence ID" value="NZ_BAAARR010000015.1"/>
</dbReference>
<dbReference type="Proteomes" id="UP000579605">
    <property type="component" value="Unassembled WGS sequence"/>
</dbReference>
<dbReference type="EMBL" id="JACBZH010000001">
    <property type="protein sequence ID" value="NYH87855.1"/>
    <property type="molecule type" value="Genomic_DNA"/>
</dbReference>
<evidence type="ECO:0000313" key="2">
    <source>
        <dbReference type="Proteomes" id="UP000579605"/>
    </source>
</evidence>
<proteinExistence type="predicted"/>